<reference evidence="1 2" key="1">
    <citation type="submission" date="2018-08" db="EMBL/GenBank/DDBJ databases">
        <title>Draft genome sequence of the cyanotroph, Pseudomonas monteilii BCN3.</title>
        <authorList>
            <person name="Jones L.B."/>
            <person name="Kunz D.A."/>
        </authorList>
    </citation>
    <scope>NUCLEOTIDE SEQUENCE [LARGE SCALE GENOMIC DNA]</scope>
    <source>
        <strain evidence="1 2">BCN3</strain>
    </source>
</reference>
<dbReference type="Proteomes" id="UP000265875">
    <property type="component" value="Unassembled WGS sequence"/>
</dbReference>
<evidence type="ECO:0008006" key="3">
    <source>
        <dbReference type="Google" id="ProtNLM"/>
    </source>
</evidence>
<dbReference type="InterPro" id="IPR023606">
    <property type="entry name" value="CoA-Trfase_III_dom_1_sf"/>
</dbReference>
<comment type="caution">
    <text evidence="1">The sequence shown here is derived from an EMBL/GenBank/DDBJ whole genome shotgun (WGS) entry which is preliminary data.</text>
</comment>
<accession>A0A399M6G2</accession>
<dbReference type="RefSeq" id="WP_119369923.1">
    <property type="nucleotide sequence ID" value="NZ_QWLL01000030.1"/>
</dbReference>
<sequence length="73" mass="7833">MERLRAADILCAKVADYGDMRGPGFPVNSAEAAQQSYRPVPDKGEHSRTLLREMGFSEAETDEMVASGAAVSS</sequence>
<protein>
    <recommendedName>
        <fullName evidence="3">CoA transferase</fullName>
    </recommendedName>
</protein>
<proteinExistence type="predicted"/>
<evidence type="ECO:0000313" key="2">
    <source>
        <dbReference type="Proteomes" id="UP000265875"/>
    </source>
</evidence>
<dbReference type="Gene3D" id="3.40.50.10540">
    <property type="entry name" value="Crotonobetainyl-coa:carnitine coa-transferase, domain 1"/>
    <property type="match status" value="1"/>
</dbReference>
<dbReference type="EMBL" id="QWLL01000030">
    <property type="protein sequence ID" value="RII77368.1"/>
    <property type="molecule type" value="Genomic_DNA"/>
</dbReference>
<name>A0A399M6G2_9PSED</name>
<dbReference type="SUPFAM" id="SSF89796">
    <property type="entry name" value="CoA-transferase family III (CaiB/BaiF)"/>
    <property type="match status" value="1"/>
</dbReference>
<organism evidence="1 2">
    <name type="scientific">Pseudomonas monteilii</name>
    <dbReference type="NCBI Taxonomy" id="76759"/>
    <lineage>
        <taxon>Bacteria</taxon>
        <taxon>Pseudomonadati</taxon>
        <taxon>Pseudomonadota</taxon>
        <taxon>Gammaproteobacteria</taxon>
        <taxon>Pseudomonadales</taxon>
        <taxon>Pseudomonadaceae</taxon>
        <taxon>Pseudomonas</taxon>
    </lineage>
</organism>
<gene>
    <name evidence="1" type="ORF">D0894_12210</name>
</gene>
<dbReference type="AlphaFoldDB" id="A0A399M6G2"/>
<evidence type="ECO:0000313" key="1">
    <source>
        <dbReference type="EMBL" id="RII77368.1"/>
    </source>
</evidence>